<evidence type="ECO:0000256" key="1">
    <source>
        <dbReference type="ARBA" id="ARBA00004123"/>
    </source>
</evidence>
<dbReference type="Gene3D" id="2.130.10.10">
    <property type="entry name" value="YVTN repeat-like/Quinoprotein amine dehydrogenase"/>
    <property type="match status" value="2"/>
</dbReference>
<keyword evidence="12 20" id="KW-1133">Transmembrane helix</keyword>
<keyword evidence="9" id="KW-0677">Repeat</keyword>
<dbReference type="InterPro" id="IPR036322">
    <property type="entry name" value="WD40_repeat_dom_sf"/>
</dbReference>
<keyword evidence="16" id="KW-0012">Acyltransferase</keyword>
<gene>
    <name evidence="23" type="ORF">QQF64_021684</name>
</gene>
<feature type="repeat" description="WD" evidence="18">
    <location>
        <begin position="356"/>
        <end position="396"/>
    </location>
</feature>
<comment type="catalytic activity">
    <reaction evidence="17">
        <text>L-lysyl-[protein] + acetyl-CoA = N(6)-acetyl-L-lysyl-[protein] + CoA + H(+)</text>
        <dbReference type="Rhea" id="RHEA:45948"/>
        <dbReference type="Rhea" id="RHEA-COMP:9752"/>
        <dbReference type="Rhea" id="RHEA-COMP:10731"/>
        <dbReference type="ChEBI" id="CHEBI:15378"/>
        <dbReference type="ChEBI" id="CHEBI:29969"/>
        <dbReference type="ChEBI" id="CHEBI:57287"/>
        <dbReference type="ChEBI" id="CHEBI:57288"/>
        <dbReference type="ChEBI" id="CHEBI:61930"/>
    </reaction>
</comment>
<name>A0ABR3L8N3_9TELE</name>
<feature type="region of interest" description="Disordered" evidence="19">
    <location>
        <begin position="1"/>
        <end position="84"/>
    </location>
</feature>
<dbReference type="CDD" id="cd00200">
    <property type="entry name" value="WD40"/>
    <property type="match status" value="1"/>
</dbReference>
<evidence type="ECO:0000256" key="14">
    <source>
        <dbReference type="ARBA" id="ARBA00023242"/>
    </source>
</evidence>
<evidence type="ECO:0000256" key="19">
    <source>
        <dbReference type="SAM" id="MobiDB-lite"/>
    </source>
</evidence>
<comment type="subcellular location">
    <subcellularLocation>
        <location evidence="2">Membrane</location>
    </subcellularLocation>
    <subcellularLocation>
        <location evidence="1">Nucleus</location>
    </subcellularLocation>
</comment>
<evidence type="ECO:0000256" key="11">
    <source>
        <dbReference type="ARBA" id="ARBA00022833"/>
    </source>
</evidence>
<evidence type="ECO:0000256" key="3">
    <source>
        <dbReference type="ARBA" id="ARBA00005816"/>
    </source>
</evidence>
<feature type="compositionally biased region" description="Polar residues" evidence="19">
    <location>
        <begin position="71"/>
        <end position="82"/>
    </location>
</feature>
<proteinExistence type="inferred from homology"/>
<dbReference type="PANTHER" id="PTHR45884">
    <property type="entry name" value="N-ACETYLTRANSFERASE ECO"/>
    <property type="match status" value="1"/>
</dbReference>
<dbReference type="PROSITE" id="PS50294">
    <property type="entry name" value="WD_REPEATS_REGION"/>
    <property type="match status" value="1"/>
</dbReference>
<evidence type="ECO:0000256" key="20">
    <source>
        <dbReference type="SAM" id="Phobius"/>
    </source>
</evidence>
<dbReference type="SMART" id="SM00320">
    <property type="entry name" value="WD40"/>
    <property type="match status" value="5"/>
</dbReference>
<organism evidence="23 24">
    <name type="scientific">Cirrhinus molitorella</name>
    <name type="common">mud carp</name>
    <dbReference type="NCBI Taxonomy" id="172907"/>
    <lineage>
        <taxon>Eukaryota</taxon>
        <taxon>Metazoa</taxon>
        <taxon>Chordata</taxon>
        <taxon>Craniata</taxon>
        <taxon>Vertebrata</taxon>
        <taxon>Euteleostomi</taxon>
        <taxon>Actinopterygii</taxon>
        <taxon>Neopterygii</taxon>
        <taxon>Teleostei</taxon>
        <taxon>Ostariophysi</taxon>
        <taxon>Cypriniformes</taxon>
        <taxon>Cyprinidae</taxon>
        <taxon>Labeoninae</taxon>
        <taxon>Labeonini</taxon>
        <taxon>Cirrhinus</taxon>
    </lineage>
</organism>
<evidence type="ECO:0000256" key="12">
    <source>
        <dbReference type="ARBA" id="ARBA00022989"/>
    </source>
</evidence>
<reference evidence="23 24" key="1">
    <citation type="submission" date="2023-09" db="EMBL/GenBank/DDBJ databases">
        <authorList>
            <person name="Wang M."/>
        </authorList>
    </citation>
    <scope>NUCLEOTIDE SEQUENCE [LARGE SCALE GENOMIC DNA]</scope>
    <source>
        <strain evidence="23">GT-2023</strain>
        <tissue evidence="23">Liver</tissue>
    </source>
</reference>
<feature type="domain" description="N-acetyltransferase ESCO acetyl-transferase" evidence="22">
    <location>
        <begin position="236"/>
        <end position="304"/>
    </location>
</feature>
<keyword evidence="15" id="KW-0131">Cell cycle</keyword>
<keyword evidence="10" id="KW-0863">Zinc-finger</keyword>
<evidence type="ECO:0000256" key="4">
    <source>
        <dbReference type="ARBA" id="ARBA00007590"/>
    </source>
</evidence>
<comment type="caution">
    <text evidence="23">The sequence shown here is derived from an EMBL/GenBank/DDBJ whole genome shotgun (WGS) entry which is preliminary data.</text>
</comment>
<evidence type="ECO:0000256" key="9">
    <source>
        <dbReference type="ARBA" id="ARBA00022737"/>
    </source>
</evidence>
<evidence type="ECO:0000256" key="8">
    <source>
        <dbReference type="ARBA" id="ARBA00022723"/>
    </source>
</evidence>
<evidence type="ECO:0000256" key="6">
    <source>
        <dbReference type="ARBA" id="ARBA00022679"/>
    </source>
</evidence>
<dbReference type="EMBL" id="JAYMGO010000024">
    <property type="protein sequence ID" value="KAL1248366.1"/>
    <property type="molecule type" value="Genomic_DNA"/>
</dbReference>
<feature type="repeat" description="WD" evidence="18">
    <location>
        <begin position="397"/>
        <end position="438"/>
    </location>
</feature>
<dbReference type="InterPro" id="IPR019775">
    <property type="entry name" value="WD40_repeat_CS"/>
</dbReference>
<dbReference type="PANTHER" id="PTHR45884:SF1">
    <property type="entry name" value="N-ACETYLTRANSFERASE ESCO1"/>
    <property type="match status" value="1"/>
</dbReference>
<evidence type="ECO:0000256" key="17">
    <source>
        <dbReference type="ARBA" id="ARBA00047902"/>
    </source>
</evidence>
<feature type="non-terminal residue" evidence="23">
    <location>
        <position position="1"/>
    </location>
</feature>
<keyword evidence="6" id="KW-0808">Transferase</keyword>
<evidence type="ECO:0000256" key="5">
    <source>
        <dbReference type="ARBA" id="ARBA00022574"/>
    </source>
</evidence>
<keyword evidence="8" id="KW-0479">Metal-binding</keyword>
<keyword evidence="5 18" id="KW-0853">WD repeat</keyword>
<keyword evidence="14" id="KW-0539">Nucleus</keyword>
<feature type="transmembrane region" description="Helical" evidence="20">
    <location>
        <begin position="701"/>
        <end position="720"/>
    </location>
</feature>
<evidence type="ECO:0000256" key="16">
    <source>
        <dbReference type="ARBA" id="ARBA00023315"/>
    </source>
</evidence>
<evidence type="ECO:0000313" key="24">
    <source>
        <dbReference type="Proteomes" id="UP001558613"/>
    </source>
</evidence>
<evidence type="ECO:0000256" key="15">
    <source>
        <dbReference type="ARBA" id="ARBA00023306"/>
    </source>
</evidence>
<keyword evidence="24" id="KW-1185">Reference proteome</keyword>
<comment type="similarity">
    <text evidence="4">Belongs to the TMEM14 family.</text>
</comment>
<feature type="domain" description="N-acetyltransferase ESCO zinc-finger" evidence="21">
    <location>
        <begin position="82"/>
        <end position="117"/>
    </location>
</feature>
<dbReference type="InterPro" id="IPR005349">
    <property type="entry name" value="TMEM14"/>
</dbReference>
<evidence type="ECO:0000256" key="7">
    <source>
        <dbReference type="ARBA" id="ARBA00022692"/>
    </source>
</evidence>
<keyword evidence="7 20" id="KW-0812">Transmembrane</keyword>
<evidence type="ECO:0000256" key="10">
    <source>
        <dbReference type="ARBA" id="ARBA00022771"/>
    </source>
</evidence>
<dbReference type="InterPro" id="IPR001680">
    <property type="entry name" value="WD40_rpt"/>
</dbReference>
<feature type="repeat" description="WD" evidence="18">
    <location>
        <begin position="314"/>
        <end position="355"/>
    </location>
</feature>
<dbReference type="Gene3D" id="1.10.10.1740">
    <property type="entry name" value="Transmembrane protein 14-like"/>
    <property type="match status" value="1"/>
</dbReference>
<dbReference type="Pfam" id="PF03647">
    <property type="entry name" value="Tmemb_14"/>
    <property type="match status" value="1"/>
</dbReference>
<dbReference type="Pfam" id="PF13878">
    <property type="entry name" value="zf-C2H2_3"/>
    <property type="match status" value="1"/>
</dbReference>
<evidence type="ECO:0000256" key="13">
    <source>
        <dbReference type="ARBA" id="ARBA00023136"/>
    </source>
</evidence>
<dbReference type="InterPro" id="IPR015943">
    <property type="entry name" value="WD40/YVTN_repeat-like_dom_sf"/>
</dbReference>
<dbReference type="InterPro" id="IPR028005">
    <property type="entry name" value="AcTrfase_ESCO_Znf_dom"/>
</dbReference>
<evidence type="ECO:0000256" key="2">
    <source>
        <dbReference type="ARBA" id="ARBA00004370"/>
    </source>
</evidence>
<evidence type="ECO:0000256" key="18">
    <source>
        <dbReference type="PROSITE-ProRule" id="PRU00221"/>
    </source>
</evidence>
<dbReference type="PROSITE" id="PS50082">
    <property type="entry name" value="WD_REPEATS_2"/>
    <property type="match status" value="3"/>
</dbReference>
<evidence type="ECO:0000259" key="22">
    <source>
        <dbReference type="Pfam" id="PF13880"/>
    </source>
</evidence>
<comment type="similarity">
    <text evidence="3">Belongs to the acetyltransferase family. ECO subfamily.</text>
</comment>
<evidence type="ECO:0000259" key="21">
    <source>
        <dbReference type="Pfam" id="PF13878"/>
    </source>
</evidence>
<accession>A0ABR3L8N3</accession>
<dbReference type="Proteomes" id="UP001558613">
    <property type="component" value="Unassembled WGS sequence"/>
</dbReference>
<dbReference type="PROSITE" id="PS00678">
    <property type="entry name" value="WD_REPEATS_1"/>
    <property type="match status" value="1"/>
</dbReference>
<keyword evidence="11" id="KW-0862">Zinc</keyword>
<feature type="transmembrane region" description="Helical" evidence="20">
    <location>
        <begin position="624"/>
        <end position="644"/>
    </location>
</feature>
<keyword evidence="13 20" id="KW-0472">Membrane</keyword>
<dbReference type="SUPFAM" id="SSF50978">
    <property type="entry name" value="WD40 repeat-like"/>
    <property type="match status" value="1"/>
</dbReference>
<dbReference type="Pfam" id="PF00400">
    <property type="entry name" value="WD40"/>
    <property type="match status" value="4"/>
</dbReference>
<feature type="transmembrane region" description="Helical" evidence="20">
    <location>
        <begin position="650"/>
        <end position="670"/>
    </location>
</feature>
<dbReference type="InterPro" id="IPR028009">
    <property type="entry name" value="ESCO_Acetyltransf_dom"/>
</dbReference>
<evidence type="ECO:0000313" key="23">
    <source>
        <dbReference type="EMBL" id="KAL1248366.1"/>
    </source>
</evidence>
<sequence length="731" mass="80516">VKADQSSSSAKVQPKPAVERKPCIPATADNKPKPSPQQEPAQKTETENSDRANSSVEPEAEQKKEVKTSPKPASTSAQSGSDAGQKAFGAVTCNVCGMLYSPTSPEDESQHLLFHNQFISAVRYVGWKKERILGEYPDGKIILVLPDDPKYALKKVEEIREMVDNDLGFQQVESKVPSQTKTFLFISNDKKVAGCLIAEHIQEGYRVIEEPVPEGSEGEKVMYERQRAWCCSTVPEPALCGISRIWVFSMMRRRGIASRMIECLRNNFIYGSHLSKDEIAFSDPTPDGKLFATHYCGTSKFLVYNFEWTLEPNFTHHAHTASLTAVSSSDQFIATGSQDETIQLYDMSNKTEHGALLHHDGTISCLEFYGTSHLLSGGQDGLICVWSTKKWECLKSIKAHKGHVTSLSVHPSGKLALSVGTDKTLRTWNLIEGRSAFIKNIKQNAEIVLWSTDGDQYAVVVNDQVDVYVLQSATIIGTIAFTKRISCVKFLKNTLLAVGGDDESVRIYDVTSQKCVCEFKAHENRVKAIESFMKDDFCVLVTASNDGFIKLWKFNLENLETPSLLGQVNTTARLTCLSVWKHGEAKETITESAQPETSKAVAKPLKPAKGKRVRLPGEERANMALDWLGYGYAALITIGGIVGYVKAGSFISLVAGLIFGVAAFVGAYQMSKNDKDIWVSMGTSGSLTALMGVRFLSSWKIMPAGLMAGASLLMFLRIGVKVLKNSQKKKR</sequence>
<dbReference type="Pfam" id="PF13880">
    <property type="entry name" value="Acetyltransf_13"/>
    <property type="match status" value="1"/>
</dbReference>
<feature type="compositionally biased region" description="Polar residues" evidence="19">
    <location>
        <begin position="1"/>
        <end position="11"/>
    </location>
</feature>
<protein>
    <submittedName>
        <fullName evidence="23">Uncharacterized protein</fullName>
    </submittedName>
</protein>
<dbReference type="InterPro" id="IPR044890">
    <property type="entry name" value="TMEM14_sf"/>
</dbReference>